<reference evidence="1 2" key="1">
    <citation type="submission" date="2020-07" db="EMBL/GenBank/DDBJ databases">
        <authorList>
            <person name="Zhuang K."/>
            <person name="Ran Y."/>
        </authorList>
    </citation>
    <scope>NUCLEOTIDE SEQUENCE [LARGE SCALE GENOMIC DNA]</scope>
    <source>
        <strain evidence="1 2">WCH-YHL-001</strain>
    </source>
</reference>
<organism evidence="1 2">
    <name type="scientific">Nocardia huaxiensis</name>
    <dbReference type="NCBI Taxonomy" id="2755382"/>
    <lineage>
        <taxon>Bacteria</taxon>
        <taxon>Bacillati</taxon>
        <taxon>Actinomycetota</taxon>
        <taxon>Actinomycetes</taxon>
        <taxon>Mycobacteriales</taxon>
        <taxon>Nocardiaceae</taxon>
        <taxon>Nocardia</taxon>
    </lineage>
</organism>
<gene>
    <name evidence="1" type="ORF">H0264_24190</name>
</gene>
<dbReference type="EMBL" id="CP059399">
    <property type="protein sequence ID" value="QLY28460.1"/>
    <property type="molecule type" value="Genomic_DNA"/>
</dbReference>
<evidence type="ECO:0000313" key="2">
    <source>
        <dbReference type="Proteomes" id="UP000515512"/>
    </source>
</evidence>
<evidence type="ECO:0000313" key="1">
    <source>
        <dbReference type="EMBL" id="QLY28460.1"/>
    </source>
</evidence>
<dbReference type="Proteomes" id="UP000515512">
    <property type="component" value="Chromosome"/>
</dbReference>
<accession>A0A7D6ZF62</accession>
<dbReference type="AlphaFoldDB" id="A0A7D6ZF62"/>
<sequence length="129" mass="12684">MAVVITIAAAIALAGCAKEADSSGPVTASTAVSLSGAATTPAAATSTLPGGVPADPTALRAKTCKDWIDFFTAAKVSAPQLDPNWTPDFAVKGIVKEMGESPDFSAMSKAQQDAVVAGVGDAAKGACTS</sequence>
<proteinExistence type="predicted"/>
<dbReference type="RefSeq" id="WP_181579666.1">
    <property type="nucleotide sequence ID" value="NZ_CP059399.1"/>
</dbReference>
<keyword evidence="2" id="KW-1185">Reference proteome</keyword>
<protein>
    <submittedName>
        <fullName evidence="1">Uncharacterized protein</fullName>
    </submittedName>
</protein>
<name>A0A7D6ZF62_9NOCA</name>
<dbReference type="KEGG" id="nhu:H0264_24190"/>